<feature type="transmembrane region" description="Helical" evidence="1">
    <location>
        <begin position="12"/>
        <end position="45"/>
    </location>
</feature>
<keyword evidence="3" id="KW-1185">Reference proteome</keyword>
<dbReference type="PIRSF" id="PIRSF016789">
    <property type="entry name" value="DUF454"/>
    <property type="match status" value="1"/>
</dbReference>
<evidence type="ECO:0000256" key="1">
    <source>
        <dbReference type="SAM" id="Phobius"/>
    </source>
</evidence>
<reference evidence="2 3" key="1">
    <citation type="submission" date="2021-04" db="EMBL/GenBank/DDBJ databases">
        <title>Magnetospirillum sulfuroxidans sp. nov., a facultative chemolithoautotrophic sulfur-oxidizing alphaproteobacterium isolated from freshwater sediment and proposals for Paramagetospirillum gen. nov., and Magnetospirillaceae fam. nov.</title>
        <authorList>
            <person name="Koziaeva V."/>
            <person name="Geelhoed J.S."/>
            <person name="Sorokin D.Y."/>
            <person name="Grouzdev D.S."/>
        </authorList>
    </citation>
    <scope>NUCLEOTIDE SEQUENCE [LARGE SCALE GENOMIC DNA]</scope>
    <source>
        <strain evidence="2 3">J10</strain>
    </source>
</reference>
<dbReference type="PANTHER" id="PTHR35813">
    <property type="entry name" value="INNER MEMBRANE PROTEIN YBAN"/>
    <property type="match status" value="1"/>
</dbReference>
<feature type="transmembrane region" description="Helical" evidence="1">
    <location>
        <begin position="104"/>
        <end position="122"/>
    </location>
</feature>
<gene>
    <name evidence="2" type="ORF">KEC16_00190</name>
</gene>
<dbReference type="RefSeq" id="WP_211545645.1">
    <property type="nucleotide sequence ID" value="NZ_JAGTUF010000001.1"/>
</dbReference>
<dbReference type="EMBL" id="JAGTUF010000001">
    <property type="protein sequence ID" value="MBR9970128.1"/>
    <property type="molecule type" value="Genomic_DNA"/>
</dbReference>
<comment type="caution">
    <text evidence="2">The sequence shown here is derived from an EMBL/GenBank/DDBJ whole genome shotgun (WGS) entry which is preliminary data.</text>
</comment>
<keyword evidence="1" id="KW-0472">Membrane</keyword>
<dbReference type="Proteomes" id="UP000680714">
    <property type="component" value="Unassembled WGS sequence"/>
</dbReference>
<protein>
    <submittedName>
        <fullName evidence="2">YbaN family protein</fullName>
    </submittedName>
</protein>
<dbReference type="InterPro" id="IPR007401">
    <property type="entry name" value="DUF454"/>
</dbReference>
<keyword evidence="1" id="KW-0812">Transmembrane</keyword>
<keyword evidence="1" id="KW-1133">Transmembrane helix</keyword>
<dbReference type="PANTHER" id="PTHR35813:SF1">
    <property type="entry name" value="INNER MEMBRANE PROTEIN YBAN"/>
    <property type="match status" value="1"/>
</dbReference>
<sequence length="140" mass="15585">MADFDAPPLRRWAMFFLGWMFTGLGVIGIFLPLLPTTPFLLLALWCFARSSRRFHSWLLHHPLLGPPLKAWELHRIIPIKAKIISVTSMSAAMVWMVGWSNAPWAAMAGMGGVCAYGAWFVLKHPSTIESAAAPARREAP</sequence>
<dbReference type="Pfam" id="PF04304">
    <property type="entry name" value="DUF454"/>
    <property type="match status" value="1"/>
</dbReference>
<name>A0ABS5I8V8_9PROT</name>
<evidence type="ECO:0000313" key="3">
    <source>
        <dbReference type="Proteomes" id="UP000680714"/>
    </source>
</evidence>
<proteinExistence type="predicted"/>
<evidence type="ECO:0000313" key="2">
    <source>
        <dbReference type="EMBL" id="MBR9970128.1"/>
    </source>
</evidence>
<organism evidence="2 3">
    <name type="scientific">Magnetospirillum sulfuroxidans</name>
    <dbReference type="NCBI Taxonomy" id="611300"/>
    <lineage>
        <taxon>Bacteria</taxon>
        <taxon>Pseudomonadati</taxon>
        <taxon>Pseudomonadota</taxon>
        <taxon>Alphaproteobacteria</taxon>
        <taxon>Rhodospirillales</taxon>
        <taxon>Rhodospirillaceae</taxon>
        <taxon>Magnetospirillum</taxon>
    </lineage>
</organism>
<accession>A0ABS5I8V8</accession>